<evidence type="ECO:0000313" key="1">
    <source>
        <dbReference type="EMBL" id="EFC38684.1"/>
    </source>
</evidence>
<dbReference type="GeneID" id="8858624"/>
<dbReference type="KEGG" id="ngr:NAEGRDRAFT_73506"/>
<dbReference type="RefSeq" id="XP_002671428.1">
    <property type="nucleotide sequence ID" value="XM_002671382.1"/>
</dbReference>
<accession>D2VWU3</accession>
<evidence type="ECO:0000313" key="2">
    <source>
        <dbReference type="Proteomes" id="UP000006671"/>
    </source>
</evidence>
<name>D2VWU3_NAEGR</name>
<protein>
    <submittedName>
        <fullName evidence="1">Predicted protein</fullName>
    </submittedName>
</protein>
<dbReference type="VEuPathDB" id="AmoebaDB:NAEGRDRAFT_73506"/>
<reference evidence="1 2" key="1">
    <citation type="journal article" date="2010" name="Cell">
        <title>The genome of Naegleria gruberi illuminates early eukaryotic versatility.</title>
        <authorList>
            <person name="Fritz-Laylin L.K."/>
            <person name="Prochnik S.E."/>
            <person name="Ginger M.L."/>
            <person name="Dacks J.B."/>
            <person name="Carpenter M.L."/>
            <person name="Field M.C."/>
            <person name="Kuo A."/>
            <person name="Paredez A."/>
            <person name="Chapman J."/>
            <person name="Pham J."/>
            <person name="Shu S."/>
            <person name="Neupane R."/>
            <person name="Cipriano M."/>
            <person name="Mancuso J."/>
            <person name="Tu H."/>
            <person name="Salamov A."/>
            <person name="Lindquist E."/>
            <person name="Shapiro H."/>
            <person name="Lucas S."/>
            <person name="Grigoriev I.V."/>
            <person name="Cande W.Z."/>
            <person name="Fulton C."/>
            <person name="Rokhsar D.S."/>
            <person name="Dawson S.C."/>
        </authorList>
    </citation>
    <scope>NUCLEOTIDE SEQUENCE [LARGE SCALE GENOMIC DNA]</scope>
    <source>
        <strain evidence="1 2">NEG-M</strain>
    </source>
</reference>
<dbReference type="AlphaFoldDB" id="D2VWU3"/>
<organism evidence="2">
    <name type="scientific">Naegleria gruberi</name>
    <name type="common">Amoeba</name>
    <dbReference type="NCBI Taxonomy" id="5762"/>
    <lineage>
        <taxon>Eukaryota</taxon>
        <taxon>Discoba</taxon>
        <taxon>Heterolobosea</taxon>
        <taxon>Tetramitia</taxon>
        <taxon>Eutetramitia</taxon>
        <taxon>Vahlkampfiidae</taxon>
        <taxon>Naegleria</taxon>
    </lineage>
</organism>
<dbReference type="InParanoid" id="D2VWU3"/>
<keyword evidence="2" id="KW-1185">Reference proteome</keyword>
<sequence>MSQITTLCHLHEDAWLTVLQFLSLDDLLVKEKLFGISTRVFSSLIGCEIQEHTINNSCSHDGGLFYRVLNEKLIVKKLENCMKRIGRPFHIYGSDDYDEETNTHDLGSLLETLAELRRNNTRGREKKLEIDNSLRRSIRVCIPMNISPLSNECQEEGILYIDNSQLRKNNPSIWNQTKREQSITFELKPPKLKYVKWRTQWRHLYRNYLLHELEYYVSKLQTIYRHLITYRPCLKWDPTYYSQTLDVIYDILRNFSEEFQIKFLTERSFVLKKSKIKHGHVRIVTDIDRSQCKNLDFISHSTIGLVKLYKYYSLLSETPGFKEIMIQQIDKNMAIYTKYFENDLCREINPRKTIYHYLFLSSELVLIEKHFTPKVIDCMRKSSKPVQTTAVLLCILASFPFPNFEMLNTLSFSLYYNNPKTDRPDSLLDALLSVVELQFGTYKITLLEDWFNFFINYFGKQEMINAFQKSKHLETFMLYGQERYVSLAKTLFGDTINVSNIVSSKPYQIPDF</sequence>
<dbReference type="EMBL" id="GG738905">
    <property type="protein sequence ID" value="EFC38684.1"/>
    <property type="molecule type" value="Genomic_DNA"/>
</dbReference>
<gene>
    <name evidence="1" type="ORF">NAEGRDRAFT_73506</name>
</gene>
<proteinExistence type="predicted"/>
<dbReference type="Proteomes" id="UP000006671">
    <property type="component" value="Unassembled WGS sequence"/>
</dbReference>